<dbReference type="InterPro" id="IPR052324">
    <property type="entry name" value="NFATC2-Int_DNA_Repair"/>
</dbReference>
<dbReference type="GO" id="GO:0034399">
    <property type="term" value="C:nuclear periphery"/>
    <property type="evidence" value="ECO:0007669"/>
    <property type="project" value="EnsemblMetazoa"/>
</dbReference>
<keyword evidence="6" id="KW-1185">Reference proteome</keyword>
<dbReference type="CTD" id="42748"/>
<dbReference type="Gene3D" id="3.10.20.90">
    <property type="entry name" value="Phosphatidylinositol 3-kinase Catalytic Subunit, Chain A, domain 1"/>
    <property type="match status" value="2"/>
</dbReference>
<evidence type="ECO:0000313" key="6">
    <source>
        <dbReference type="Proteomes" id="UP000007801"/>
    </source>
</evidence>
<proteinExistence type="predicted"/>
<evidence type="ECO:0000259" key="4">
    <source>
        <dbReference type="Pfam" id="PF11976"/>
    </source>
</evidence>
<dbReference type="GO" id="GO:0045944">
    <property type="term" value="P:positive regulation of transcription by RNA polymerase II"/>
    <property type="evidence" value="ECO:0007669"/>
    <property type="project" value="TreeGrafter"/>
</dbReference>
<dbReference type="Pfam" id="PF11976">
    <property type="entry name" value="Rad60-SLD"/>
    <property type="match status" value="1"/>
</dbReference>
<dbReference type="HOGENOM" id="CLU_680216_0_0_1"/>
<dbReference type="GeneID" id="6500800"/>
<sequence>MSDDDCDIFSAARKRAPKKALPKELSNSFNDSISSEVDYDFLADTTITTKGKKAGRERKTKPPKEPLAQETNEVGKDVFVPPEPVQTEASPRCLSPVSQLLLEMEKTQDSAPKKRGKKKVGIEENVETPCVVGPVARRTRSSLGKTIPEPVIEQPIDNITASAPNKPQKRASRANKRTSQPTNAEKEPIPASALHIIAPIMIHNTRREQLAEKAARSQVIDSVDLVSAVVPRVEGFVNLDSDDEAPAAVPEEDSNPFEDENPTKEVAVSWLGEIQIYKLRRHQKFQHMFEEVAKRNNVAVEDVSIDMYYKFVEPDDTPHSIGLESFHTLTGHINKTNNNDCRKTDSKNKYNHQNLIKKPRKFQVKVQSDKWKHPMVMVMKKTDPFKILYIKCAEELNISARLVSLFFDGDLLDPDDTPVKQDMEGNEIIDLHYKS</sequence>
<dbReference type="FunCoup" id="B3LV33">
    <property type="interactions" value="99"/>
</dbReference>
<dbReference type="PhylomeDB" id="B3LV33"/>
<feature type="compositionally biased region" description="Basic residues" evidence="3">
    <location>
        <begin position="167"/>
        <end position="176"/>
    </location>
</feature>
<feature type="region of interest" description="Disordered" evidence="3">
    <location>
        <begin position="241"/>
        <end position="262"/>
    </location>
</feature>
<feature type="compositionally biased region" description="Acidic residues" evidence="3">
    <location>
        <begin position="241"/>
        <end position="260"/>
    </location>
</feature>
<dbReference type="SUPFAM" id="SSF54236">
    <property type="entry name" value="Ubiquitin-like"/>
    <property type="match status" value="2"/>
</dbReference>
<protein>
    <recommendedName>
        <fullName evidence="4">Rad60/SUMO-like domain-containing protein</fullName>
    </recommendedName>
</protein>
<accession>B3LV33</accession>
<dbReference type="EMBL" id="CH902617">
    <property type="protein sequence ID" value="EDV42505.1"/>
    <property type="molecule type" value="Genomic_DNA"/>
</dbReference>
<dbReference type="InterPro" id="IPR029071">
    <property type="entry name" value="Ubiquitin-like_domsf"/>
</dbReference>
<gene>
    <name evidence="5" type="primary">Dana\GF18021</name>
    <name evidence="5" type="synonym">dana_GLEANR_19281</name>
    <name evidence="5" type="ORF">GF18021</name>
</gene>
<dbReference type="PANTHER" id="PTHR47187:SF1">
    <property type="entry name" value="NFATC2-INTERACTING PROTEIN"/>
    <property type="match status" value="1"/>
</dbReference>
<dbReference type="PANTHER" id="PTHR47187">
    <property type="entry name" value="NFATC2-INTERACTING PROTEIN"/>
    <property type="match status" value="1"/>
</dbReference>
<organism evidence="5 6">
    <name type="scientific">Drosophila ananassae</name>
    <name type="common">Fruit fly</name>
    <dbReference type="NCBI Taxonomy" id="7217"/>
    <lineage>
        <taxon>Eukaryota</taxon>
        <taxon>Metazoa</taxon>
        <taxon>Ecdysozoa</taxon>
        <taxon>Arthropoda</taxon>
        <taxon>Hexapoda</taxon>
        <taxon>Insecta</taxon>
        <taxon>Pterygota</taxon>
        <taxon>Neoptera</taxon>
        <taxon>Endopterygota</taxon>
        <taxon>Diptera</taxon>
        <taxon>Brachycera</taxon>
        <taxon>Muscomorpha</taxon>
        <taxon>Ephydroidea</taxon>
        <taxon>Drosophilidae</taxon>
        <taxon>Drosophila</taxon>
        <taxon>Sophophora</taxon>
    </lineage>
</organism>
<feature type="compositionally biased region" description="Basic residues" evidence="3">
    <location>
        <begin position="50"/>
        <end position="61"/>
    </location>
</feature>
<feature type="region of interest" description="Disordered" evidence="3">
    <location>
        <begin position="149"/>
        <end position="189"/>
    </location>
</feature>
<evidence type="ECO:0000256" key="3">
    <source>
        <dbReference type="SAM" id="MobiDB-lite"/>
    </source>
</evidence>
<dbReference type="OrthoDB" id="442921at2759"/>
<keyword evidence="2" id="KW-0539">Nucleus</keyword>
<evidence type="ECO:0000256" key="1">
    <source>
        <dbReference type="ARBA" id="ARBA00004123"/>
    </source>
</evidence>
<dbReference type="KEGG" id="dan:6500800"/>
<dbReference type="eggNOG" id="KOG1769">
    <property type="taxonomic scope" value="Eukaryota"/>
</dbReference>
<feature type="region of interest" description="Disordered" evidence="3">
    <location>
        <begin position="44"/>
        <end position="93"/>
    </location>
</feature>
<dbReference type="InterPro" id="IPR022617">
    <property type="entry name" value="Rad60/SUMO-like_dom"/>
</dbReference>
<evidence type="ECO:0000256" key="2">
    <source>
        <dbReference type="ARBA" id="ARBA00023242"/>
    </source>
</evidence>
<dbReference type="STRING" id="7217.B3LV33"/>
<dbReference type="CDD" id="cd01763">
    <property type="entry name" value="Ubl_SUMO_like"/>
    <property type="match status" value="1"/>
</dbReference>
<name>B3LV33_DROAN</name>
<dbReference type="GO" id="GO:0000724">
    <property type="term" value="P:double-strand break repair via homologous recombination"/>
    <property type="evidence" value="ECO:0007669"/>
    <property type="project" value="EnsemblMetazoa"/>
</dbReference>
<dbReference type="SMR" id="B3LV33"/>
<dbReference type="Proteomes" id="UP000007801">
    <property type="component" value="Unassembled WGS sequence"/>
</dbReference>
<comment type="subcellular location">
    <subcellularLocation>
        <location evidence="1">Nucleus</location>
    </subcellularLocation>
</comment>
<dbReference type="InParanoid" id="B3LV33"/>
<dbReference type="OMA" id="AHMFKEV"/>
<dbReference type="AlphaFoldDB" id="B3LV33"/>
<feature type="domain" description="Rad60/SUMO-like" evidence="4">
    <location>
        <begin position="363"/>
        <end position="431"/>
    </location>
</feature>
<reference evidence="5 6" key="1">
    <citation type="journal article" date="2007" name="Nature">
        <title>Evolution of genes and genomes on the Drosophila phylogeny.</title>
        <authorList>
            <consortium name="Drosophila 12 Genomes Consortium"/>
            <person name="Clark A.G."/>
            <person name="Eisen M.B."/>
            <person name="Smith D.R."/>
            <person name="Bergman C.M."/>
            <person name="Oliver B."/>
            <person name="Markow T.A."/>
            <person name="Kaufman T.C."/>
            <person name="Kellis M."/>
            <person name="Gelbart W."/>
            <person name="Iyer V.N."/>
            <person name="Pollard D.A."/>
            <person name="Sackton T.B."/>
            <person name="Larracuente A.M."/>
            <person name="Singh N.D."/>
            <person name="Abad J.P."/>
            <person name="Abt D.N."/>
            <person name="Adryan B."/>
            <person name="Aguade M."/>
            <person name="Akashi H."/>
            <person name="Anderson W.W."/>
            <person name="Aquadro C.F."/>
            <person name="Ardell D.H."/>
            <person name="Arguello R."/>
            <person name="Artieri C.G."/>
            <person name="Barbash D.A."/>
            <person name="Barker D."/>
            <person name="Barsanti P."/>
            <person name="Batterham P."/>
            <person name="Batzoglou S."/>
            <person name="Begun D."/>
            <person name="Bhutkar A."/>
            <person name="Blanco E."/>
            <person name="Bosak S.A."/>
            <person name="Bradley R.K."/>
            <person name="Brand A.D."/>
            <person name="Brent M.R."/>
            <person name="Brooks A.N."/>
            <person name="Brown R.H."/>
            <person name="Butlin R.K."/>
            <person name="Caggese C."/>
            <person name="Calvi B.R."/>
            <person name="Bernardo de Carvalho A."/>
            <person name="Caspi A."/>
            <person name="Castrezana S."/>
            <person name="Celniker S.E."/>
            <person name="Chang J.L."/>
            <person name="Chapple C."/>
            <person name="Chatterji S."/>
            <person name="Chinwalla A."/>
            <person name="Civetta A."/>
            <person name="Clifton S.W."/>
            <person name="Comeron J.M."/>
            <person name="Costello J.C."/>
            <person name="Coyne J.A."/>
            <person name="Daub J."/>
            <person name="David R.G."/>
            <person name="Delcher A.L."/>
            <person name="Delehaunty K."/>
            <person name="Do C.B."/>
            <person name="Ebling H."/>
            <person name="Edwards K."/>
            <person name="Eickbush T."/>
            <person name="Evans J.D."/>
            <person name="Filipski A."/>
            <person name="Findeiss S."/>
            <person name="Freyhult E."/>
            <person name="Fulton L."/>
            <person name="Fulton R."/>
            <person name="Garcia A.C."/>
            <person name="Gardiner A."/>
            <person name="Garfield D.A."/>
            <person name="Garvin B.E."/>
            <person name="Gibson G."/>
            <person name="Gilbert D."/>
            <person name="Gnerre S."/>
            <person name="Godfrey J."/>
            <person name="Good R."/>
            <person name="Gotea V."/>
            <person name="Gravely B."/>
            <person name="Greenberg A.J."/>
            <person name="Griffiths-Jones S."/>
            <person name="Gross S."/>
            <person name="Guigo R."/>
            <person name="Gustafson E.A."/>
            <person name="Haerty W."/>
            <person name="Hahn M.W."/>
            <person name="Halligan D.L."/>
            <person name="Halpern A.L."/>
            <person name="Halter G.M."/>
            <person name="Han M.V."/>
            <person name="Heger A."/>
            <person name="Hillier L."/>
            <person name="Hinrichs A.S."/>
            <person name="Holmes I."/>
            <person name="Hoskins R.A."/>
            <person name="Hubisz M.J."/>
            <person name="Hultmark D."/>
            <person name="Huntley M.A."/>
            <person name="Jaffe D.B."/>
            <person name="Jagadeeshan S."/>
            <person name="Jeck W.R."/>
            <person name="Johnson J."/>
            <person name="Jones C.D."/>
            <person name="Jordan W.C."/>
            <person name="Karpen G.H."/>
            <person name="Kataoka E."/>
            <person name="Keightley P.D."/>
            <person name="Kheradpour P."/>
            <person name="Kirkness E.F."/>
            <person name="Koerich L.B."/>
            <person name="Kristiansen K."/>
            <person name="Kudrna D."/>
            <person name="Kulathinal R.J."/>
            <person name="Kumar S."/>
            <person name="Kwok R."/>
            <person name="Lander E."/>
            <person name="Langley C.H."/>
            <person name="Lapoint R."/>
            <person name="Lazzaro B.P."/>
            <person name="Lee S.J."/>
            <person name="Levesque L."/>
            <person name="Li R."/>
            <person name="Lin C.F."/>
            <person name="Lin M.F."/>
            <person name="Lindblad-Toh K."/>
            <person name="Llopart A."/>
            <person name="Long M."/>
            <person name="Low L."/>
            <person name="Lozovsky E."/>
            <person name="Lu J."/>
            <person name="Luo M."/>
            <person name="Machado C.A."/>
            <person name="Makalowski W."/>
            <person name="Marzo M."/>
            <person name="Matsuda M."/>
            <person name="Matzkin L."/>
            <person name="McAllister B."/>
            <person name="McBride C.S."/>
            <person name="McKernan B."/>
            <person name="McKernan K."/>
            <person name="Mendez-Lago M."/>
            <person name="Minx P."/>
            <person name="Mollenhauer M.U."/>
            <person name="Montooth K."/>
            <person name="Mount S.M."/>
            <person name="Mu X."/>
            <person name="Myers E."/>
            <person name="Negre B."/>
            <person name="Newfeld S."/>
            <person name="Nielsen R."/>
            <person name="Noor M.A."/>
            <person name="O'Grady P."/>
            <person name="Pachter L."/>
            <person name="Papaceit M."/>
            <person name="Parisi M.J."/>
            <person name="Parisi M."/>
            <person name="Parts L."/>
            <person name="Pedersen J.S."/>
            <person name="Pesole G."/>
            <person name="Phillippy A.M."/>
            <person name="Ponting C.P."/>
            <person name="Pop M."/>
            <person name="Porcelli D."/>
            <person name="Powell J.R."/>
            <person name="Prohaska S."/>
            <person name="Pruitt K."/>
            <person name="Puig M."/>
            <person name="Quesneville H."/>
            <person name="Ram K.R."/>
            <person name="Rand D."/>
            <person name="Rasmussen M.D."/>
            <person name="Reed L.K."/>
            <person name="Reenan R."/>
            <person name="Reily A."/>
            <person name="Remington K.A."/>
            <person name="Rieger T.T."/>
            <person name="Ritchie M.G."/>
            <person name="Robin C."/>
            <person name="Rogers Y.H."/>
            <person name="Rohde C."/>
            <person name="Rozas J."/>
            <person name="Rubenfield M.J."/>
            <person name="Ruiz A."/>
            <person name="Russo S."/>
            <person name="Salzberg S.L."/>
            <person name="Sanchez-Gracia A."/>
            <person name="Saranga D.J."/>
            <person name="Sato H."/>
            <person name="Schaeffer S.W."/>
            <person name="Schatz M.C."/>
            <person name="Schlenke T."/>
            <person name="Schwartz R."/>
            <person name="Segarra C."/>
            <person name="Singh R.S."/>
            <person name="Sirot L."/>
            <person name="Sirota M."/>
            <person name="Sisneros N.B."/>
            <person name="Smith C.D."/>
            <person name="Smith T.F."/>
            <person name="Spieth J."/>
            <person name="Stage D.E."/>
            <person name="Stark A."/>
            <person name="Stephan W."/>
            <person name="Strausberg R.L."/>
            <person name="Strempel S."/>
            <person name="Sturgill D."/>
            <person name="Sutton G."/>
            <person name="Sutton G.G."/>
            <person name="Tao W."/>
            <person name="Teichmann S."/>
            <person name="Tobari Y.N."/>
            <person name="Tomimura Y."/>
            <person name="Tsolas J.M."/>
            <person name="Valente V.L."/>
            <person name="Venter E."/>
            <person name="Venter J.C."/>
            <person name="Vicario S."/>
            <person name="Vieira F.G."/>
            <person name="Vilella A.J."/>
            <person name="Villasante A."/>
            <person name="Walenz B."/>
            <person name="Wang J."/>
            <person name="Wasserman M."/>
            <person name="Watts T."/>
            <person name="Wilson D."/>
            <person name="Wilson R.K."/>
            <person name="Wing R.A."/>
            <person name="Wolfner M.F."/>
            <person name="Wong A."/>
            <person name="Wong G.K."/>
            <person name="Wu C.I."/>
            <person name="Wu G."/>
            <person name="Yamamoto D."/>
            <person name="Yang H.P."/>
            <person name="Yang S.P."/>
            <person name="Yorke J.A."/>
            <person name="Yoshida K."/>
            <person name="Zdobnov E."/>
            <person name="Zhang P."/>
            <person name="Zhang Y."/>
            <person name="Zimin A.V."/>
            <person name="Baldwin J."/>
            <person name="Abdouelleil A."/>
            <person name="Abdulkadir J."/>
            <person name="Abebe A."/>
            <person name="Abera B."/>
            <person name="Abreu J."/>
            <person name="Acer S.C."/>
            <person name="Aftuck L."/>
            <person name="Alexander A."/>
            <person name="An P."/>
            <person name="Anderson E."/>
            <person name="Anderson S."/>
            <person name="Arachi H."/>
            <person name="Azer M."/>
            <person name="Bachantsang P."/>
            <person name="Barry A."/>
            <person name="Bayul T."/>
            <person name="Berlin A."/>
            <person name="Bessette D."/>
            <person name="Bloom T."/>
            <person name="Blye J."/>
            <person name="Boguslavskiy L."/>
            <person name="Bonnet C."/>
            <person name="Boukhgalter B."/>
            <person name="Bourzgui I."/>
            <person name="Brown A."/>
            <person name="Cahill P."/>
            <person name="Channer S."/>
            <person name="Cheshatsang Y."/>
            <person name="Chuda L."/>
            <person name="Citroen M."/>
            <person name="Collymore A."/>
            <person name="Cooke P."/>
            <person name="Costello M."/>
            <person name="D'Aco K."/>
            <person name="Daza R."/>
            <person name="De Haan G."/>
            <person name="DeGray S."/>
            <person name="DeMaso C."/>
            <person name="Dhargay N."/>
            <person name="Dooley K."/>
            <person name="Dooley E."/>
            <person name="Doricent M."/>
            <person name="Dorje P."/>
            <person name="Dorjee K."/>
            <person name="Dupes A."/>
            <person name="Elong R."/>
            <person name="Falk J."/>
            <person name="Farina A."/>
            <person name="Faro S."/>
            <person name="Ferguson D."/>
            <person name="Fisher S."/>
            <person name="Foley C.D."/>
            <person name="Franke A."/>
            <person name="Friedrich D."/>
            <person name="Gadbois L."/>
            <person name="Gearin G."/>
            <person name="Gearin C.R."/>
            <person name="Giannoukos G."/>
            <person name="Goode T."/>
            <person name="Graham J."/>
            <person name="Grandbois E."/>
            <person name="Grewal S."/>
            <person name="Gyaltsen K."/>
            <person name="Hafez N."/>
            <person name="Hagos B."/>
            <person name="Hall J."/>
            <person name="Henson C."/>
            <person name="Hollinger A."/>
            <person name="Honan T."/>
            <person name="Huard M.D."/>
            <person name="Hughes L."/>
            <person name="Hurhula B."/>
            <person name="Husby M.E."/>
            <person name="Kamat A."/>
            <person name="Kanga B."/>
            <person name="Kashin S."/>
            <person name="Khazanovich D."/>
            <person name="Kisner P."/>
            <person name="Lance K."/>
            <person name="Lara M."/>
            <person name="Lee W."/>
            <person name="Lennon N."/>
            <person name="Letendre F."/>
            <person name="LeVine R."/>
            <person name="Lipovsky A."/>
            <person name="Liu X."/>
            <person name="Liu J."/>
            <person name="Liu S."/>
            <person name="Lokyitsang T."/>
            <person name="Lokyitsang Y."/>
            <person name="Lubonja R."/>
            <person name="Lui A."/>
            <person name="MacDonald P."/>
            <person name="Magnisalis V."/>
            <person name="Maru K."/>
            <person name="Matthews C."/>
            <person name="McCusker W."/>
            <person name="McDonough S."/>
            <person name="Mehta T."/>
            <person name="Meldrim J."/>
            <person name="Meneus L."/>
            <person name="Mihai O."/>
            <person name="Mihalev A."/>
            <person name="Mihova T."/>
            <person name="Mittelman R."/>
            <person name="Mlenga V."/>
            <person name="Montmayeur A."/>
            <person name="Mulrain L."/>
            <person name="Navidi A."/>
            <person name="Naylor J."/>
            <person name="Negash T."/>
            <person name="Nguyen T."/>
            <person name="Nguyen N."/>
            <person name="Nicol R."/>
            <person name="Norbu C."/>
            <person name="Norbu N."/>
            <person name="Novod N."/>
            <person name="O'Neill B."/>
            <person name="Osman S."/>
            <person name="Markiewicz E."/>
            <person name="Oyono O.L."/>
            <person name="Patti C."/>
            <person name="Phunkhang P."/>
            <person name="Pierre F."/>
            <person name="Priest M."/>
            <person name="Raghuraman S."/>
            <person name="Rege F."/>
            <person name="Reyes R."/>
            <person name="Rise C."/>
            <person name="Rogov P."/>
            <person name="Ross K."/>
            <person name="Ryan E."/>
            <person name="Settipalli S."/>
            <person name="Shea T."/>
            <person name="Sherpa N."/>
            <person name="Shi L."/>
            <person name="Shih D."/>
            <person name="Sparrow T."/>
            <person name="Spaulding J."/>
            <person name="Stalker J."/>
            <person name="Stange-Thomann N."/>
            <person name="Stavropoulos S."/>
            <person name="Stone C."/>
            <person name="Strader C."/>
            <person name="Tesfaye S."/>
            <person name="Thomson T."/>
            <person name="Thoulutsang Y."/>
            <person name="Thoulutsang D."/>
            <person name="Topham K."/>
            <person name="Topping I."/>
            <person name="Tsamla T."/>
            <person name="Vassiliev H."/>
            <person name="Vo A."/>
            <person name="Wangchuk T."/>
            <person name="Wangdi T."/>
            <person name="Weiand M."/>
            <person name="Wilkinson J."/>
            <person name="Wilson A."/>
            <person name="Yadav S."/>
            <person name="Young G."/>
            <person name="Yu Q."/>
            <person name="Zembek L."/>
            <person name="Zhong D."/>
            <person name="Zimmer A."/>
            <person name="Zwirko Z."/>
            <person name="Jaffe D.B."/>
            <person name="Alvarez P."/>
            <person name="Brockman W."/>
            <person name="Butler J."/>
            <person name="Chin C."/>
            <person name="Gnerre S."/>
            <person name="Grabherr M."/>
            <person name="Kleber M."/>
            <person name="Mauceli E."/>
            <person name="MacCallum I."/>
        </authorList>
    </citation>
    <scope>NUCLEOTIDE SEQUENCE [LARGE SCALE GENOMIC DNA]</scope>
    <source>
        <strain evidence="6">Tucson 14024-0371.13</strain>
    </source>
</reference>
<evidence type="ECO:0000313" key="5">
    <source>
        <dbReference type="EMBL" id="EDV42505.1"/>
    </source>
</evidence>